<dbReference type="Gene3D" id="3.40.1350.10">
    <property type="match status" value="1"/>
</dbReference>
<dbReference type="EMBL" id="BAQD01000043">
    <property type="protein sequence ID" value="GBQ07813.1"/>
    <property type="molecule type" value="Genomic_DNA"/>
</dbReference>
<reference evidence="3" key="1">
    <citation type="submission" date="2013-04" db="EMBL/GenBank/DDBJ databases">
        <title>The genome sequencing project of 58 acetic acid bacteria.</title>
        <authorList>
            <person name="Okamoto-Kainuma A."/>
            <person name="Ishikawa M."/>
            <person name="Umino S."/>
            <person name="Koizumi Y."/>
            <person name="Shiwa Y."/>
            <person name="Yoshikawa H."/>
            <person name="Matsutani M."/>
            <person name="Matsushita K."/>
        </authorList>
    </citation>
    <scope>NUCLEOTIDE SEQUENCE</scope>
    <source>
        <strain evidence="3">DSM 15669</strain>
    </source>
</reference>
<dbReference type="Proteomes" id="UP001062901">
    <property type="component" value="Unassembled WGS sequence"/>
</dbReference>
<dbReference type="InterPro" id="IPR011856">
    <property type="entry name" value="tRNA_endonuc-like_dom_sf"/>
</dbReference>
<gene>
    <name evidence="3" type="ORF">AA15669_1547</name>
</gene>
<evidence type="ECO:0000313" key="4">
    <source>
        <dbReference type="Proteomes" id="UP001062901"/>
    </source>
</evidence>
<dbReference type="SUPFAM" id="SSF52980">
    <property type="entry name" value="Restriction endonuclease-like"/>
    <property type="match status" value="1"/>
</dbReference>
<accession>A0ABQ0P027</accession>
<keyword evidence="4" id="KW-1185">Reference proteome</keyword>
<dbReference type="PANTHER" id="PTHR34039:SF1">
    <property type="entry name" value="UPF0102 PROTEIN YRAN"/>
    <property type="match status" value="1"/>
</dbReference>
<comment type="similarity">
    <text evidence="1 2">Belongs to the UPF0102 family.</text>
</comment>
<dbReference type="HAMAP" id="MF_00048">
    <property type="entry name" value="UPF0102"/>
    <property type="match status" value="1"/>
</dbReference>
<sequence length="127" mass="14749">MTRPSPSRRRRGSHAYRDGLHAEKLALSFLTEQGFSAFAQRLKTPHGEIDLIVGNDDWLIAVEVKYRQRSADCAYALTTRQSQRLLAAFSYVLECYPHWQKPNTRFDVILTDHAQHIRHIEDALRLM</sequence>
<evidence type="ECO:0000256" key="1">
    <source>
        <dbReference type="ARBA" id="ARBA00006738"/>
    </source>
</evidence>
<name>A0ABQ0P027_9PROT</name>
<protein>
    <recommendedName>
        <fullName evidence="2">UPF0102 protein AA15669_1547</fullName>
    </recommendedName>
</protein>
<proteinExistence type="inferred from homology"/>
<dbReference type="InterPro" id="IPR003509">
    <property type="entry name" value="UPF0102_YraN-like"/>
</dbReference>
<dbReference type="InterPro" id="IPR011335">
    <property type="entry name" value="Restrct_endonuc-II-like"/>
</dbReference>
<comment type="caution">
    <text evidence="3">The sequence shown here is derived from an EMBL/GenBank/DDBJ whole genome shotgun (WGS) entry which is preliminary data.</text>
</comment>
<dbReference type="Pfam" id="PF02021">
    <property type="entry name" value="UPF0102"/>
    <property type="match status" value="1"/>
</dbReference>
<evidence type="ECO:0000256" key="2">
    <source>
        <dbReference type="HAMAP-Rule" id="MF_00048"/>
    </source>
</evidence>
<organism evidence="3 4">
    <name type="scientific">Saccharibacter floricola DSM 15669</name>
    <dbReference type="NCBI Taxonomy" id="1123227"/>
    <lineage>
        <taxon>Bacteria</taxon>
        <taxon>Pseudomonadati</taxon>
        <taxon>Pseudomonadota</taxon>
        <taxon>Alphaproteobacteria</taxon>
        <taxon>Acetobacterales</taxon>
        <taxon>Acetobacteraceae</taxon>
        <taxon>Saccharibacter</taxon>
    </lineage>
</organism>
<dbReference type="PANTHER" id="PTHR34039">
    <property type="entry name" value="UPF0102 PROTEIN YRAN"/>
    <property type="match status" value="1"/>
</dbReference>
<evidence type="ECO:0000313" key="3">
    <source>
        <dbReference type="EMBL" id="GBQ07813.1"/>
    </source>
</evidence>
<dbReference type="RefSeq" id="WP_018979363.1">
    <property type="nucleotide sequence ID" value="NZ_BAQD01000043.1"/>
</dbReference>